<dbReference type="RefSeq" id="WP_007132825.1">
    <property type="nucleotide sequence ID" value="NZ_AGIP01000022.1"/>
</dbReference>
<evidence type="ECO:0000256" key="1">
    <source>
        <dbReference type="SAM" id="MobiDB-lite"/>
    </source>
</evidence>
<organism evidence="2 3">
    <name type="scientific">Paenibacillus lactis 154</name>
    <dbReference type="NCBI Taxonomy" id="743719"/>
    <lineage>
        <taxon>Bacteria</taxon>
        <taxon>Bacillati</taxon>
        <taxon>Bacillota</taxon>
        <taxon>Bacilli</taxon>
        <taxon>Bacillales</taxon>
        <taxon>Paenibacillaceae</taxon>
        <taxon>Paenibacillus</taxon>
    </lineage>
</organism>
<gene>
    <name evidence="2" type="ORF">PaelaDRAFT_5674</name>
</gene>
<reference evidence="2 3" key="1">
    <citation type="submission" date="2011-09" db="EMBL/GenBank/DDBJ databases">
        <title>The draft genome of Paenibacillus lactis 154.</title>
        <authorList>
            <consortium name="US DOE Joint Genome Institute (JGI-PGF)"/>
            <person name="Lucas S."/>
            <person name="Han J."/>
            <person name="Lapidus A."/>
            <person name="Cheng J.-F."/>
            <person name="Goodwin L."/>
            <person name="Pitluck S."/>
            <person name="Peters L."/>
            <person name="Land M.L."/>
            <person name="Hauser L."/>
            <person name="Siebers A."/>
            <person name="Thelen M."/>
            <person name="Hugenholtz P."/>
            <person name="Allgaier M."/>
            <person name="Woyke T.J."/>
        </authorList>
    </citation>
    <scope>NUCLEOTIDE SEQUENCE [LARGE SCALE GENOMIC DNA]</scope>
    <source>
        <strain evidence="2 3">154</strain>
    </source>
</reference>
<proteinExistence type="predicted"/>
<dbReference type="Proteomes" id="UP000003891">
    <property type="component" value="Unassembled WGS sequence"/>
</dbReference>
<protein>
    <submittedName>
        <fullName evidence="2">Uncharacterized protein</fullName>
    </submittedName>
</protein>
<feature type="region of interest" description="Disordered" evidence="1">
    <location>
        <begin position="29"/>
        <end position="62"/>
    </location>
</feature>
<dbReference type="PATRIC" id="fig|743719.3.peg.5774"/>
<evidence type="ECO:0000313" key="2">
    <source>
        <dbReference type="EMBL" id="EHB50127.1"/>
    </source>
</evidence>
<sequence length="263" mass="28942">MKAVPRVNKDGLYLEDELVDDAFSGVVPFYAEIEPQPPADPGETEQEPAPEDEQPGEAPDPVIAGYIIGVPVTPGLFRPRFDIPAWETYQVELQAAESAYRVAYDEWQAQPEDERGEPPAYVPPKMPTLWIEGLTPEEIKEITRPQPKEPTELELLAEEVEVIRQQTIEQQEAIESSGTELVEVRAANAEQQLTIGTLGTEQIKLDLSTLDLKQQNAVLGAELVKKDIAILDLQSQNQALGQMLAALELKLLANGTGGEPNVQ</sequence>
<evidence type="ECO:0000313" key="3">
    <source>
        <dbReference type="Proteomes" id="UP000003891"/>
    </source>
</evidence>
<dbReference type="STRING" id="743719.PaelaDRAFT_5674"/>
<accession>G4HNW3</accession>
<dbReference type="AlphaFoldDB" id="G4HNW3"/>
<dbReference type="EMBL" id="AGIP01000022">
    <property type="protein sequence ID" value="EHB50127.1"/>
    <property type="molecule type" value="Genomic_DNA"/>
</dbReference>
<name>G4HNW3_9BACL</name>
<feature type="compositionally biased region" description="Acidic residues" evidence="1">
    <location>
        <begin position="42"/>
        <end position="55"/>
    </location>
</feature>
<dbReference type="eggNOG" id="ENOG50305W4">
    <property type="taxonomic scope" value="Bacteria"/>
</dbReference>